<dbReference type="AlphaFoldDB" id="A0A0G4GN30"/>
<organism evidence="3">
    <name type="scientific">Chromera velia CCMP2878</name>
    <dbReference type="NCBI Taxonomy" id="1169474"/>
    <lineage>
        <taxon>Eukaryota</taxon>
        <taxon>Sar</taxon>
        <taxon>Alveolata</taxon>
        <taxon>Colpodellida</taxon>
        <taxon>Chromeraceae</taxon>
        <taxon>Chromera</taxon>
    </lineage>
</organism>
<dbReference type="InterPro" id="IPR036380">
    <property type="entry name" value="Isochorismatase-like_sf"/>
</dbReference>
<dbReference type="Gene3D" id="3.40.50.850">
    <property type="entry name" value="Isochorismatase-like"/>
    <property type="match status" value="1"/>
</dbReference>
<proteinExistence type="inferred from homology"/>
<name>A0A0G4GN30_9ALVE</name>
<accession>A0A0G4GN30</accession>
<evidence type="ECO:0000256" key="1">
    <source>
        <dbReference type="ARBA" id="ARBA00006336"/>
    </source>
</evidence>
<dbReference type="SUPFAM" id="SSF52499">
    <property type="entry name" value="Isochorismatase-like hydrolases"/>
    <property type="match status" value="1"/>
</dbReference>
<dbReference type="InterPro" id="IPR000868">
    <property type="entry name" value="Isochorismatase-like_dom"/>
</dbReference>
<protein>
    <recommendedName>
        <fullName evidence="2">Isochorismatase-like domain-containing protein</fullName>
    </recommendedName>
</protein>
<comment type="similarity">
    <text evidence="1">Belongs to the isochorismatase family.</text>
</comment>
<dbReference type="VEuPathDB" id="CryptoDB:Cvel_22611"/>
<feature type="domain" description="Isochorismatase-like" evidence="2">
    <location>
        <begin position="24"/>
        <end position="171"/>
    </location>
</feature>
<sequence>MSQSAATASKSALGRIAKHDQVIFFCCDVQERFRKIIDRMPHVINVTSLMTKVSKTLGIPMVVTEQYPEKLGKTVEEVSSIEGFPTVVEKFRFSMVTEEVQKIMDAHKDRKTAVMFGIEAHVCVQQTTLDLLAKGYDVHVLADGVSSQRTLDRSVALRRMEKAGAFLTTSESLVFEILQDAKSEHFRAVSALIKDQNLKDVPELISSL</sequence>
<dbReference type="PANTHER" id="PTHR14119">
    <property type="entry name" value="HYDROLASE"/>
    <property type="match status" value="1"/>
</dbReference>
<dbReference type="EMBL" id="CDMZ01001368">
    <property type="protein sequence ID" value="CEM31537.1"/>
    <property type="molecule type" value="Genomic_DNA"/>
</dbReference>
<dbReference type="Pfam" id="PF00857">
    <property type="entry name" value="Isochorismatase"/>
    <property type="match status" value="1"/>
</dbReference>
<gene>
    <name evidence="3" type="ORF">Cvel_22611</name>
</gene>
<dbReference type="PANTHER" id="PTHR14119:SF3">
    <property type="entry name" value="ISOCHORISMATASE DOMAIN-CONTAINING PROTEIN 2"/>
    <property type="match status" value="1"/>
</dbReference>
<evidence type="ECO:0000313" key="3">
    <source>
        <dbReference type="EMBL" id="CEM31537.1"/>
    </source>
</evidence>
<evidence type="ECO:0000259" key="2">
    <source>
        <dbReference type="Pfam" id="PF00857"/>
    </source>
</evidence>
<reference evidence="3" key="1">
    <citation type="submission" date="2014-11" db="EMBL/GenBank/DDBJ databases">
        <authorList>
            <person name="Otto D Thomas"/>
            <person name="Naeem Raeece"/>
        </authorList>
    </citation>
    <scope>NUCLEOTIDE SEQUENCE</scope>
</reference>
<dbReference type="InterPro" id="IPR050993">
    <property type="entry name" value="Isochorismatase_domain"/>
</dbReference>